<dbReference type="GeneID" id="76423069"/>
<gene>
    <name evidence="1" type="ORF">RJ40_01890</name>
</gene>
<accession>A0A8A3S274</accession>
<dbReference type="EMBL" id="CP036172">
    <property type="protein sequence ID" value="QSZ66338.1"/>
    <property type="molecule type" value="Genomic_DNA"/>
</dbReference>
<dbReference type="RefSeq" id="WP_265581668.1">
    <property type="nucleotide sequence ID" value="NZ_CP036172.1"/>
</dbReference>
<dbReference type="Proteomes" id="UP001042704">
    <property type="component" value="Chromosome"/>
</dbReference>
<dbReference type="Pfam" id="PF03692">
    <property type="entry name" value="CxxCxxCC"/>
    <property type="match status" value="1"/>
</dbReference>
<evidence type="ECO:0000313" key="1">
    <source>
        <dbReference type="EMBL" id="QSZ66338.1"/>
    </source>
</evidence>
<name>A0A8A3S274_9EURY</name>
<dbReference type="KEGG" id="maqe:RJ40_01890"/>
<dbReference type="InterPro" id="IPR005358">
    <property type="entry name" value="Puta_zinc/iron-chelating_dom"/>
</dbReference>
<evidence type="ECO:0000313" key="2">
    <source>
        <dbReference type="Proteomes" id="UP001042704"/>
    </source>
</evidence>
<organism evidence="1 2">
    <name type="scientific">Methanofollis aquaemaris</name>
    <dbReference type="NCBI Taxonomy" id="126734"/>
    <lineage>
        <taxon>Archaea</taxon>
        <taxon>Methanobacteriati</taxon>
        <taxon>Methanobacteriota</taxon>
        <taxon>Stenosarchaea group</taxon>
        <taxon>Methanomicrobia</taxon>
        <taxon>Methanomicrobiales</taxon>
        <taxon>Methanomicrobiaceae</taxon>
        <taxon>Methanofollis</taxon>
    </lineage>
</organism>
<keyword evidence="2" id="KW-1185">Reference proteome</keyword>
<reference evidence="1" key="2">
    <citation type="submission" date="2019-02" db="EMBL/GenBank/DDBJ databases">
        <authorList>
            <person name="Chen S.-C."/>
            <person name="Chien H.-H."/>
            <person name="Lai M.-C."/>
        </authorList>
    </citation>
    <scope>NUCLEOTIDE SEQUENCE</scope>
    <source>
        <strain evidence="1">N2F9704</strain>
    </source>
</reference>
<reference evidence="1" key="1">
    <citation type="journal article" date="2001" name="Int. J. Syst. Evol. Microbiol.">
        <title>Methanofollis aquaemaris sp. nov., a methanogen isolated from an aquaculture fish pond.</title>
        <authorList>
            <person name="Lai M.C."/>
            <person name="Chen S.C."/>
        </authorList>
    </citation>
    <scope>NUCLEOTIDE SEQUENCE</scope>
    <source>
        <strain evidence="1">N2F9704</strain>
    </source>
</reference>
<proteinExistence type="predicted"/>
<dbReference type="AlphaFoldDB" id="A0A8A3S274"/>
<sequence>MPFTCIQCGECCSHLGDVHVVTEACGDGSFVMLNRYTGEEHAVRIDPDKLHLFPDPSIFERWPRACPFLRDDPAQNRICCIIHLTRPEICREYSCWRLLILNARGRRVGRVMERRHLATDDPGLAAFWERSIRTIREDDDAGWDERVIETLTRAGYRVRR</sequence>
<protein>
    <submittedName>
        <fullName evidence="1">YkgJ family cysteine cluster protein</fullName>
    </submittedName>
</protein>